<gene>
    <name evidence="3" type="ORF">WMQ36_05990</name>
</gene>
<dbReference type="Proteomes" id="UP001454086">
    <property type="component" value="Unassembled WGS sequence"/>
</dbReference>
<organism evidence="3 4">
    <name type="scientific">Enterocloster hominis</name>
    <name type="common">ex Hitch et al. 2024</name>
    <dbReference type="NCBI Taxonomy" id="1917870"/>
    <lineage>
        <taxon>Bacteria</taxon>
        <taxon>Bacillati</taxon>
        <taxon>Bacillota</taxon>
        <taxon>Clostridia</taxon>
        <taxon>Lachnospirales</taxon>
        <taxon>Lachnospiraceae</taxon>
        <taxon>Enterocloster</taxon>
    </lineage>
</organism>
<keyword evidence="4" id="KW-1185">Reference proteome</keyword>
<evidence type="ECO:0000256" key="1">
    <source>
        <dbReference type="ARBA" id="ARBA00022612"/>
    </source>
</evidence>
<evidence type="ECO:0000313" key="4">
    <source>
        <dbReference type="Proteomes" id="UP001454086"/>
    </source>
</evidence>
<proteinExistence type="predicted"/>
<comment type="caution">
    <text evidence="3">The sequence shown here is derived from an EMBL/GenBank/DDBJ whole genome shotgun (WGS) entry which is preliminary data.</text>
</comment>
<accession>A0ABV1D2A7</accession>
<protein>
    <submittedName>
        <fullName evidence="3">Terminase small subunit</fullName>
    </submittedName>
</protein>
<evidence type="ECO:0000313" key="3">
    <source>
        <dbReference type="EMBL" id="MEQ2424520.1"/>
    </source>
</evidence>
<dbReference type="Pfam" id="PF03592">
    <property type="entry name" value="Terminase_2"/>
    <property type="match status" value="1"/>
</dbReference>
<dbReference type="InterPro" id="IPR038713">
    <property type="entry name" value="Terminase_Gp1_N_sf"/>
</dbReference>
<sequence length="132" mass="14608">MELTPKQKAFADYYIECGNAAEAARKAGYSLRTADAIGRENLRKPTVSAYISERQKQIDDCRIADAAEILQYLTSVMRGEVKDQFGLDAPLAERTKAAVELAKRKIDTDKKQEGGGITIVNNIPRTDNNKSD</sequence>
<reference evidence="3 4" key="1">
    <citation type="submission" date="2024-03" db="EMBL/GenBank/DDBJ databases">
        <title>Human intestinal bacterial collection.</title>
        <authorList>
            <person name="Pauvert C."/>
            <person name="Hitch T.C.A."/>
            <person name="Clavel T."/>
        </authorList>
    </citation>
    <scope>NUCLEOTIDE SEQUENCE [LARGE SCALE GENOMIC DNA]</scope>
    <source>
        <strain evidence="3 4">CLA-SR-H021</strain>
    </source>
</reference>
<dbReference type="InterPro" id="IPR052404">
    <property type="entry name" value="SPP1-like_terminase"/>
</dbReference>
<keyword evidence="2" id="KW-0231">Viral genome packaging</keyword>
<keyword evidence="1" id="KW-1188">Viral release from host cell</keyword>
<dbReference type="Gene3D" id="6.10.140.2160">
    <property type="match status" value="1"/>
</dbReference>
<dbReference type="PANTHER" id="PTHR41328:SF2">
    <property type="entry name" value="TERMINASE SMALL SUBUNIT"/>
    <property type="match status" value="1"/>
</dbReference>
<dbReference type="PANTHER" id="PTHR41328">
    <property type="entry name" value="TERMINASE SMALL SUBUNIT-RELATED"/>
    <property type="match status" value="1"/>
</dbReference>
<dbReference type="EMBL" id="JBBMFM010000014">
    <property type="protein sequence ID" value="MEQ2424520.1"/>
    <property type="molecule type" value="Genomic_DNA"/>
</dbReference>
<dbReference type="InterPro" id="IPR005335">
    <property type="entry name" value="Terminase_ssu"/>
</dbReference>
<dbReference type="Gene3D" id="1.10.10.1400">
    <property type="entry name" value="Terminase, small subunit, N-terminal DNA-binding domain, HTH motif"/>
    <property type="match status" value="1"/>
</dbReference>
<dbReference type="RefSeq" id="WP_349117979.1">
    <property type="nucleotide sequence ID" value="NZ_JBBMFM010000014.1"/>
</dbReference>
<name>A0ABV1D2A7_9FIRM</name>
<evidence type="ECO:0000256" key="2">
    <source>
        <dbReference type="ARBA" id="ARBA00023219"/>
    </source>
</evidence>